<dbReference type="NCBIfam" id="TIGR00369">
    <property type="entry name" value="unchar_dom_1"/>
    <property type="match status" value="1"/>
</dbReference>
<evidence type="ECO:0000259" key="3">
    <source>
        <dbReference type="Pfam" id="PF03061"/>
    </source>
</evidence>
<keyword evidence="2" id="KW-0378">Hydrolase</keyword>
<protein>
    <submittedName>
        <fullName evidence="4">Acyl-CoA thioesterase</fullName>
    </submittedName>
</protein>
<proteinExistence type="inferred from homology"/>
<gene>
    <name evidence="4" type="ORF">SAMN05660299_01954</name>
</gene>
<dbReference type="InterPro" id="IPR003736">
    <property type="entry name" value="PAAI_dom"/>
</dbReference>
<accession>A0A1G9XZC3</accession>
<evidence type="ECO:0000256" key="1">
    <source>
        <dbReference type="ARBA" id="ARBA00008324"/>
    </source>
</evidence>
<dbReference type="AlphaFoldDB" id="A0A1G9XZC3"/>
<organism evidence="4 5">
    <name type="scientific">Megasphaera paucivorans</name>
    <dbReference type="NCBI Taxonomy" id="349095"/>
    <lineage>
        <taxon>Bacteria</taxon>
        <taxon>Bacillati</taxon>
        <taxon>Bacillota</taxon>
        <taxon>Negativicutes</taxon>
        <taxon>Veillonellales</taxon>
        <taxon>Veillonellaceae</taxon>
        <taxon>Megasphaera</taxon>
    </lineage>
</organism>
<dbReference type="Gene3D" id="3.10.129.10">
    <property type="entry name" value="Hotdog Thioesterase"/>
    <property type="match status" value="1"/>
</dbReference>
<reference evidence="4 5" key="1">
    <citation type="submission" date="2016-10" db="EMBL/GenBank/DDBJ databases">
        <authorList>
            <person name="de Groot N.N."/>
        </authorList>
    </citation>
    <scope>NUCLEOTIDE SEQUENCE [LARGE SCALE GENOMIC DNA]</scope>
    <source>
        <strain evidence="4 5">DSM 16981</strain>
    </source>
</reference>
<name>A0A1G9XZC3_9FIRM</name>
<dbReference type="CDD" id="cd03443">
    <property type="entry name" value="PaaI_thioesterase"/>
    <property type="match status" value="1"/>
</dbReference>
<dbReference type="EMBL" id="FNHQ01000020">
    <property type="protein sequence ID" value="SDN02117.1"/>
    <property type="molecule type" value="Genomic_DNA"/>
</dbReference>
<dbReference type="OrthoDB" id="328435at2"/>
<dbReference type="SUPFAM" id="SSF54637">
    <property type="entry name" value="Thioesterase/thiol ester dehydrase-isomerase"/>
    <property type="match status" value="1"/>
</dbReference>
<comment type="similarity">
    <text evidence="1">Belongs to the thioesterase PaaI family.</text>
</comment>
<feature type="domain" description="Thioesterase" evidence="3">
    <location>
        <begin position="48"/>
        <end position="120"/>
    </location>
</feature>
<sequence length="146" mass="16222">MKVDIDIVEKDLQKNPFDSFMGFHVEKAEDTESVLIFENKGSAWENPNGTMYGGVLYAMADSAMEVACALKGKAVLTLDLAMNYFSPTYPDTTVRAVAKVVHNGRTTMVALCDFYDNNERYLAHGKGTFFVTGEYHFPKEGDDING</sequence>
<dbReference type="Pfam" id="PF03061">
    <property type="entry name" value="4HBT"/>
    <property type="match status" value="1"/>
</dbReference>
<evidence type="ECO:0000256" key="2">
    <source>
        <dbReference type="ARBA" id="ARBA00022801"/>
    </source>
</evidence>
<dbReference type="RefSeq" id="WP_091651228.1">
    <property type="nucleotide sequence ID" value="NZ_FNHQ01000020.1"/>
</dbReference>
<dbReference type="InterPro" id="IPR029069">
    <property type="entry name" value="HotDog_dom_sf"/>
</dbReference>
<dbReference type="InterPro" id="IPR006683">
    <property type="entry name" value="Thioestr_dom"/>
</dbReference>
<dbReference type="GO" id="GO:0061522">
    <property type="term" value="F:1,4-dihydroxy-2-naphthoyl-CoA thioesterase activity"/>
    <property type="evidence" value="ECO:0007669"/>
    <property type="project" value="TreeGrafter"/>
</dbReference>
<dbReference type="PANTHER" id="PTHR43240:SF5">
    <property type="entry name" value="1,4-DIHYDROXY-2-NAPHTHOYL-COA THIOESTERASE 1"/>
    <property type="match status" value="1"/>
</dbReference>
<keyword evidence="5" id="KW-1185">Reference proteome</keyword>
<dbReference type="Proteomes" id="UP000199309">
    <property type="component" value="Unassembled WGS sequence"/>
</dbReference>
<dbReference type="STRING" id="349095.SAMN05660299_01954"/>
<dbReference type="GO" id="GO:0005829">
    <property type="term" value="C:cytosol"/>
    <property type="evidence" value="ECO:0007669"/>
    <property type="project" value="TreeGrafter"/>
</dbReference>
<evidence type="ECO:0000313" key="5">
    <source>
        <dbReference type="Proteomes" id="UP000199309"/>
    </source>
</evidence>
<dbReference type="PANTHER" id="PTHR43240">
    <property type="entry name" value="1,4-DIHYDROXY-2-NAPHTHOYL-COA THIOESTERASE 1"/>
    <property type="match status" value="1"/>
</dbReference>
<evidence type="ECO:0000313" key="4">
    <source>
        <dbReference type="EMBL" id="SDN02117.1"/>
    </source>
</evidence>